<accession>A0A098GHU1</accession>
<protein>
    <submittedName>
        <fullName evidence="1">Uncharacterized protein</fullName>
    </submittedName>
</protein>
<dbReference type="InterPro" id="IPR032675">
    <property type="entry name" value="LRR_dom_sf"/>
</dbReference>
<dbReference type="Proteomes" id="UP000032414">
    <property type="component" value="Chromosome I"/>
</dbReference>
<name>A0A098GHU1_LEGMI</name>
<keyword evidence="4" id="KW-1185">Reference proteome</keyword>
<reference evidence="3" key="1">
    <citation type="submission" date="2014-09" db="EMBL/GenBank/DDBJ databases">
        <authorList>
            <person name="Gomez-Valero L."/>
        </authorList>
    </citation>
    <scope>NUCLEOTIDE SEQUENCE [LARGE SCALE GENOMIC DNA]</scope>
    <source>
        <strain evidence="3">ATCC33218</strain>
    </source>
</reference>
<dbReference type="EMBL" id="LN614830">
    <property type="protein sequence ID" value="CEG61046.1"/>
    <property type="molecule type" value="Genomic_DNA"/>
</dbReference>
<dbReference type="EMBL" id="FMVN01000014">
    <property type="protein sequence ID" value="SCY70975.1"/>
    <property type="molecule type" value="Genomic_DNA"/>
</dbReference>
<dbReference type="AlphaFoldDB" id="A0A098GHU1"/>
<sequence length="314" mass="35571">MIGSFAFLFSIGFSVKFTLCRKTINSQNFDEQLELFILDPNPGTIDVDDMDTDIESQRRCLMAFRKIANERKYETSLSIELSSPLKFLETILKEIEGRACIRQLNLEGTPDMLNLAVISKALTQPYCPIEALSFVIGPHEHFLPLAQALQLNRTISNLKINYSMSFYGLKMLEPIFQALTCIPLTGAENPANSSVQTLHLVGFDIPKTEAEALNRMLEKNQSITKLSFTDSDFSDFFRLQAGLVNNKRLSVLSLKRCMVSSGDLVKIVSYLPPHLEVLNLSNLRGFVSEKDLIKDLINLIKECKKRKLSFTYHF</sequence>
<dbReference type="Proteomes" id="UP000182998">
    <property type="component" value="Unassembled WGS sequence"/>
</dbReference>
<organism evidence="1 3">
    <name type="scientific">Legionella micdadei</name>
    <name type="common">Tatlockia micdadei</name>
    <dbReference type="NCBI Taxonomy" id="451"/>
    <lineage>
        <taxon>Bacteria</taxon>
        <taxon>Pseudomonadati</taxon>
        <taxon>Pseudomonadota</taxon>
        <taxon>Gammaproteobacteria</taxon>
        <taxon>Legionellales</taxon>
        <taxon>Legionellaceae</taxon>
        <taxon>Legionella</taxon>
    </lineage>
</organism>
<reference evidence="1" key="2">
    <citation type="submission" date="2014-09" db="EMBL/GenBank/DDBJ databases">
        <authorList>
            <person name="GOMEZ-VALERO Laura"/>
        </authorList>
    </citation>
    <scope>NUCLEOTIDE SEQUENCE</scope>
    <source>
        <strain evidence="1">ATCC33218</strain>
    </source>
</reference>
<evidence type="ECO:0000313" key="3">
    <source>
        <dbReference type="Proteomes" id="UP000032414"/>
    </source>
</evidence>
<evidence type="ECO:0000313" key="2">
    <source>
        <dbReference type="EMBL" id="SCY70975.1"/>
    </source>
</evidence>
<dbReference type="KEGG" id="tmc:LMI_1752"/>
<gene>
    <name evidence="1" type="ORF">LMI_1752</name>
    <name evidence="2" type="ORF">SAMN02982997_02612</name>
</gene>
<dbReference type="STRING" id="451.B6N58_07210"/>
<evidence type="ECO:0000313" key="1">
    <source>
        <dbReference type="EMBL" id="CEG61046.1"/>
    </source>
</evidence>
<proteinExistence type="predicted"/>
<dbReference type="SUPFAM" id="SSF52047">
    <property type="entry name" value="RNI-like"/>
    <property type="match status" value="1"/>
</dbReference>
<reference evidence="2 4" key="3">
    <citation type="submission" date="2016-10" db="EMBL/GenBank/DDBJ databases">
        <authorList>
            <person name="Varghese N."/>
            <person name="Submissions S."/>
        </authorList>
    </citation>
    <scope>NUCLEOTIDE SEQUENCE [LARGE SCALE GENOMIC DNA]</scope>
    <source>
        <strain evidence="2 4">ATCC 33218</strain>
    </source>
</reference>
<dbReference type="Gene3D" id="3.80.10.10">
    <property type="entry name" value="Ribonuclease Inhibitor"/>
    <property type="match status" value="1"/>
</dbReference>
<dbReference type="PATRIC" id="fig|451.8.peg.1547"/>
<evidence type="ECO:0000313" key="4">
    <source>
        <dbReference type="Proteomes" id="UP000182998"/>
    </source>
</evidence>
<dbReference type="HOGENOM" id="CLU_885460_0_0_6"/>